<dbReference type="EMBL" id="PKPP01010498">
    <property type="protein sequence ID" value="PWA46001.1"/>
    <property type="molecule type" value="Genomic_DNA"/>
</dbReference>
<dbReference type="STRING" id="35608.A0A2U1LAL2"/>
<accession>A0A2U1LAL2</accession>
<feature type="compositionally biased region" description="Polar residues" evidence="1">
    <location>
        <begin position="579"/>
        <end position="590"/>
    </location>
</feature>
<evidence type="ECO:0000313" key="4">
    <source>
        <dbReference type="Proteomes" id="UP000245207"/>
    </source>
</evidence>
<dbReference type="InterPro" id="IPR036047">
    <property type="entry name" value="F-box-like_dom_sf"/>
</dbReference>
<dbReference type="InterPro" id="IPR053781">
    <property type="entry name" value="F-box_AtFBL13-like"/>
</dbReference>
<dbReference type="PROSITE" id="PS50181">
    <property type="entry name" value="FBOX"/>
    <property type="match status" value="1"/>
</dbReference>
<reference evidence="3 4" key="1">
    <citation type="journal article" date="2018" name="Mol. Plant">
        <title>The genome of Artemisia annua provides insight into the evolution of Asteraceae family and artemisinin biosynthesis.</title>
        <authorList>
            <person name="Shen Q."/>
            <person name="Zhang L."/>
            <person name="Liao Z."/>
            <person name="Wang S."/>
            <person name="Yan T."/>
            <person name="Shi P."/>
            <person name="Liu M."/>
            <person name="Fu X."/>
            <person name="Pan Q."/>
            <person name="Wang Y."/>
            <person name="Lv Z."/>
            <person name="Lu X."/>
            <person name="Zhang F."/>
            <person name="Jiang W."/>
            <person name="Ma Y."/>
            <person name="Chen M."/>
            <person name="Hao X."/>
            <person name="Li L."/>
            <person name="Tang Y."/>
            <person name="Lv G."/>
            <person name="Zhou Y."/>
            <person name="Sun X."/>
            <person name="Brodelius P.E."/>
            <person name="Rose J.K.C."/>
            <person name="Tang K."/>
        </authorList>
    </citation>
    <scope>NUCLEOTIDE SEQUENCE [LARGE SCALE GENOMIC DNA]</scope>
    <source>
        <strain evidence="4">cv. Huhao1</strain>
        <tissue evidence="3">Leaf</tissue>
    </source>
</reference>
<dbReference type="PANTHER" id="PTHR32212:SF461">
    <property type="entry name" value="F-BOX DOMAIN-CONTAINING PROTEIN"/>
    <property type="match status" value="1"/>
</dbReference>
<gene>
    <name evidence="3" type="ORF">CTI12_AA372390</name>
</gene>
<dbReference type="SUPFAM" id="SSF52047">
    <property type="entry name" value="RNI-like"/>
    <property type="match status" value="1"/>
</dbReference>
<dbReference type="InterPro" id="IPR032675">
    <property type="entry name" value="LRR_dom_sf"/>
</dbReference>
<dbReference type="CDD" id="cd22160">
    <property type="entry name" value="F-box_AtFBL13-like"/>
    <property type="match status" value="1"/>
</dbReference>
<dbReference type="SMART" id="SM00256">
    <property type="entry name" value="FBOX"/>
    <property type="match status" value="1"/>
</dbReference>
<dbReference type="SUPFAM" id="SSF81383">
    <property type="entry name" value="F-box domain"/>
    <property type="match status" value="1"/>
</dbReference>
<name>A0A2U1LAL2_ARTAN</name>
<dbReference type="AlphaFoldDB" id="A0A2U1LAL2"/>
<dbReference type="OrthoDB" id="1848700at2759"/>
<evidence type="ECO:0000313" key="3">
    <source>
        <dbReference type="EMBL" id="PWA46001.1"/>
    </source>
</evidence>
<dbReference type="Proteomes" id="UP000245207">
    <property type="component" value="Unassembled WGS sequence"/>
</dbReference>
<dbReference type="InterPro" id="IPR001810">
    <property type="entry name" value="F-box_dom"/>
</dbReference>
<feature type="domain" description="F-box" evidence="2">
    <location>
        <begin position="14"/>
        <end position="67"/>
    </location>
</feature>
<dbReference type="Gene3D" id="1.20.1280.50">
    <property type="match status" value="1"/>
</dbReference>
<keyword evidence="4" id="KW-1185">Reference proteome</keyword>
<dbReference type="InterPro" id="IPR055411">
    <property type="entry name" value="LRR_FXL15/At3g58940/PEG3-like"/>
</dbReference>
<dbReference type="Pfam" id="PF00646">
    <property type="entry name" value="F-box"/>
    <property type="match status" value="1"/>
</dbReference>
<evidence type="ECO:0000259" key="2">
    <source>
        <dbReference type="PROSITE" id="PS50181"/>
    </source>
</evidence>
<comment type="caution">
    <text evidence="3">The sequence shown here is derived from an EMBL/GenBank/DDBJ whole genome shotgun (WGS) entry which is preliminary data.</text>
</comment>
<dbReference type="PANTHER" id="PTHR32212">
    <property type="entry name" value="CYCLIN-LIKE F-BOX"/>
    <property type="match status" value="1"/>
</dbReference>
<sequence length="590" mass="67897">MEIESNKVRSVVNEDRFSSLPDELIHQILSCFDTKFAVQTSLLSSRWKPIWKSMPWLDFSSSEFDTLHKFSKFVTHVLSHRNHQVEVASVKLHFHGAASQAFVRKIANYAFFHNVQELTVSCCPKKNHEFPPCFFSSQTLKQLSLRFHLGAPCVTPRTPWDFPALTTLDLFDTLLCGNDRESFDPFSKCVNLTNLVLRRVTVHAKVFDIIAPRVTKLTLIDCRQSRVINVIAPLLENLTVINSLINDMKAPLRLSYLRYSDYKYPHPQWFKNCFHSLNEVSVSLSIYKKNNPYEETAALETINMLQELRSARCLTLNMDIVECISSFPDLISHHPSPFNNLISLTVNSNLRHRLDAHKLKMTTEARNFLLESSPSATFIMDLPEPPPTKAMKAKEAREKKRAKLLAYIESDMKELQASVEKENMLFVERKQALESRKAAFKNLFAELKLLTKSKMMQSEPERYQIKDVTARLRTQIRACSEELKDLVDQANEGSLAIFRQKERIKLYLEDLPKLQRAKLEERYSRHLEEAETLFVSLDSTCQDVYPYLIKIMDEHAEDNSENFSTLQDASSHKLPPASQPTISSAAIVSF</sequence>
<proteinExistence type="predicted"/>
<organism evidence="3 4">
    <name type="scientific">Artemisia annua</name>
    <name type="common">Sweet wormwood</name>
    <dbReference type="NCBI Taxonomy" id="35608"/>
    <lineage>
        <taxon>Eukaryota</taxon>
        <taxon>Viridiplantae</taxon>
        <taxon>Streptophyta</taxon>
        <taxon>Embryophyta</taxon>
        <taxon>Tracheophyta</taxon>
        <taxon>Spermatophyta</taxon>
        <taxon>Magnoliopsida</taxon>
        <taxon>eudicotyledons</taxon>
        <taxon>Gunneridae</taxon>
        <taxon>Pentapetalae</taxon>
        <taxon>asterids</taxon>
        <taxon>campanulids</taxon>
        <taxon>Asterales</taxon>
        <taxon>Asteraceae</taxon>
        <taxon>Asteroideae</taxon>
        <taxon>Anthemideae</taxon>
        <taxon>Artemisiinae</taxon>
        <taxon>Artemisia</taxon>
    </lineage>
</organism>
<protein>
    <submittedName>
        <fullName evidence="3">F-box domain, cyclin-like protein</fullName>
    </submittedName>
</protein>
<dbReference type="Gene3D" id="3.80.10.10">
    <property type="entry name" value="Ribonuclease Inhibitor"/>
    <property type="match status" value="1"/>
</dbReference>
<feature type="region of interest" description="Disordered" evidence="1">
    <location>
        <begin position="561"/>
        <end position="590"/>
    </location>
</feature>
<evidence type="ECO:0000256" key="1">
    <source>
        <dbReference type="SAM" id="MobiDB-lite"/>
    </source>
</evidence>
<dbReference type="Pfam" id="PF24758">
    <property type="entry name" value="LRR_At5g56370"/>
    <property type="match status" value="1"/>
</dbReference>